<dbReference type="STRING" id="869213.GCA_000517085_04385"/>
<evidence type="ECO:0000313" key="2">
    <source>
        <dbReference type="EMBL" id="GAF03586.1"/>
    </source>
</evidence>
<feature type="transmembrane region" description="Helical" evidence="1">
    <location>
        <begin position="37"/>
        <end position="61"/>
    </location>
</feature>
<name>W7YGS7_9BACT</name>
<dbReference type="EMBL" id="BAMD01000026">
    <property type="protein sequence ID" value="GAF03586.1"/>
    <property type="molecule type" value="Genomic_DNA"/>
</dbReference>
<accession>W7YGS7</accession>
<dbReference type="RefSeq" id="WP_027473615.1">
    <property type="nucleotide sequence ID" value="NZ_BAMD01000026.1"/>
</dbReference>
<gene>
    <name evidence="2" type="ORF">JCM21142_52264</name>
</gene>
<keyword evidence="1" id="KW-0472">Membrane</keyword>
<sequence>MNNKKTASNIQMIFTFLVVLLIALFLCSLTVELLTYAWLQWISGIVMIGAIVTFMSGGYFYCEMNTSGDDVEVKFYNVFPFGREYKMFRIPIAALVKYEIKGNRFYRRKLVLFQTSSGQLTRYPPIFIAAFSKQDMRDFKLYYDALKSNSK</sequence>
<reference evidence="2 3" key="1">
    <citation type="journal article" date="2014" name="Genome Announc.">
        <title>Draft Genome Sequence of Cytophaga fermentans JCM 21142T, a Facultative Anaerobe Isolated from Marine Mud.</title>
        <authorList>
            <person name="Starns D."/>
            <person name="Oshima K."/>
            <person name="Suda W."/>
            <person name="Iino T."/>
            <person name="Yuki M."/>
            <person name="Inoue J."/>
            <person name="Kitamura K."/>
            <person name="Iida T."/>
            <person name="Darby A."/>
            <person name="Hattori M."/>
            <person name="Ohkuma M."/>
        </authorList>
    </citation>
    <scope>NUCLEOTIDE SEQUENCE [LARGE SCALE GENOMIC DNA]</scope>
    <source>
        <strain evidence="2 3">JCM 21142</strain>
    </source>
</reference>
<organism evidence="2 3">
    <name type="scientific">Saccharicrinis fermentans DSM 9555 = JCM 21142</name>
    <dbReference type="NCBI Taxonomy" id="869213"/>
    <lineage>
        <taxon>Bacteria</taxon>
        <taxon>Pseudomonadati</taxon>
        <taxon>Bacteroidota</taxon>
        <taxon>Bacteroidia</taxon>
        <taxon>Marinilabiliales</taxon>
        <taxon>Marinilabiliaceae</taxon>
        <taxon>Saccharicrinis</taxon>
    </lineage>
</organism>
<keyword evidence="3" id="KW-1185">Reference proteome</keyword>
<keyword evidence="1" id="KW-0812">Transmembrane</keyword>
<dbReference type="Proteomes" id="UP000019402">
    <property type="component" value="Unassembled WGS sequence"/>
</dbReference>
<dbReference type="OrthoDB" id="1121503at2"/>
<evidence type="ECO:0000313" key="3">
    <source>
        <dbReference type="Proteomes" id="UP000019402"/>
    </source>
</evidence>
<keyword evidence="1" id="KW-1133">Transmembrane helix</keyword>
<evidence type="ECO:0000256" key="1">
    <source>
        <dbReference type="SAM" id="Phobius"/>
    </source>
</evidence>
<protein>
    <submittedName>
        <fullName evidence="2">Uncharacterized protein</fullName>
    </submittedName>
</protein>
<proteinExistence type="predicted"/>
<comment type="caution">
    <text evidence="2">The sequence shown here is derived from an EMBL/GenBank/DDBJ whole genome shotgun (WGS) entry which is preliminary data.</text>
</comment>
<feature type="transmembrane region" description="Helical" evidence="1">
    <location>
        <begin position="12"/>
        <end position="31"/>
    </location>
</feature>
<dbReference type="AlphaFoldDB" id="W7YGS7"/>